<gene>
    <name evidence="2" type="ORF">SCFA_1020004</name>
</gene>
<dbReference type="EMBL" id="CAADRN010000005">
    <property type="protein sequence ID" value="VFU11212.1"/>
    <property type="molecule type" value="Genomic_DNA"/>
</dbReference>
<dbReference type="Pfam" id="PF07456">
    <property type="entry name" value="Hpre_diP_synt_I"/>
    <property type="match status" value="1"/>
</dbReference>
<dbReference type="PIRSF" id="PIRSF027391">
    <property type="entry name" value="Hpre_diP_synt_I"/>
    <property type="match status" value="1"/>
</dbReference>
<keyword evidence="1" id="KW-0812">Transmembrane</keyword>
<organism evidence="2">
    <name type="scientific">anaerobic digester metagenome</name>
    <dbReference type="NCBI Taxonomy" id="1263854"/>
    <lineage>
        <taxon>unclassified sequences</taxon>
        <taxon>metagenomes</taxon>
        <taxon>ecological metagenomes</taxon>
    </lineage>
</organism>
<dbReference type="Gene3D" id="1.10.1760.20">
    <property type="match status" value="1"/>
</dbReference>
<keyword evidence="1" id="KW-0472">Membrane</keyword>
<reference evidence="2" key="1">
    <citation type="submission" date="2019-03" db="EMBL/GenBank/DDBJ databases">
        <authorList>
            <person name="Hao L."/>
        </authorList>
    </citation>
    <scope>NUCLEOTIDE SEQUENCE</scope>
</reference>
<sequence length="171" mass="18862">MFNTRRMAVIAVFVALATVLNIVERSVLVPGLPPGVKPGLANVMTLLSILTLGFRDAFFIVAVRCFMGALIAGNPVSFLFSFTGGVFSTLVMVVMWRYFNKVVSIVKISMVGAVCHNLGQLFIAALLVRSWQVYVFLPVLMLSAVITGYIVGVLTRQLYLSLNQRNLRWTD</sequence>
<feature type="transmembrane region" description="Helical" evidence="1">
    <location>
        <begin position="41"/>
        <end position="66"/>
    </location>
</feature>
<protein>
    <submittedName>
        <fullName evidence="2">Heptaprenyl diphosphate synthase component I</fullName>
    </submittedName>
</protein>
<accession>A0A485LTI4</accession>
<feature type="transmembrane region" description="Helical" evidence="1">
    <location>
        <begin position="135"/>
        <end position="159"/>
    </location>
</feature>
<dbReference type="InterPro" id="IPR014535">
    <property type="entry name" value="Hpre_diP_synt_I"/>
</dbReference>
<feature type="transmembrane region" description="Helical" evidence="1">
    <location>
        <begin position="105"/>
        <end position="128"/>
    </location>
</feature>
<evidence type="ECO:0000256" key="1">
    <source>
        <dbReference type="SAM" id="Phobius"/>
    </source>
</evidence>
<dbReference type="AlphaFoldDB" id="A0A485LTI4"/>
<dbReference type="InterPro" id="IPR010898">
    <property type="entry name" value="Hpre_diP_synth_I"/>
</dbReference>
<name>A0A485LTI4_9ZZZZ</name>
<evidence type="ECO:0000313" key="2">
    <source>
        <dbReference type="EMBL" id="VFU11212.1"/>
    </source>
</evidence>
<keyword evidence="1" id="KW-1133">Transmembrane helix</keyword>
<feature type="transmembrane region" description="Helical" evidence="1">
    <location>
        <begin position="78"/>
        <end position="99"/>
    </location>
</feature>
<proteinExistence type="predicted"/>